<keyword evidence="4" id="KW-1185">Reference proteome</keyword>
<protein>
    <submittedName>
        <fullName evidence="3">DUF3459 domain-containing protein</fullName>
    </submittedName>
</protein>
<dbReference type="Pfam" id="PF21702">
    <property type="entry name" value="GLGE_C"/>
    <property type="match status" value="1"/>
</dbReference>
<dbReference type="Gene3D" id="3.20.20.80">
    <property type="entry name" value="Glycosidases"/>
    <property type="match status" value="1"/>
</dbReference>
<accession>A0ABU4LN35</accession>
<evidence type="ECO:0000256" key="1">
    <source>
        <dbReference type="SAM" id="MobiDB-lite"/>
    </source>
</evidence>
<dbReference type="EMBL" id="JARAVY010000065">
    <property type="protein sequence ID" value="MDX2916403.1"/>
    <property type="molecule type" value="Genomic_DNA"/>
</dbReference>
<sequence>PLKPGSEEYLDSEKYQLRPRDWDAAAQDGRTIAPLITALNEIRRRHPALHGLRNLRFHRTGNDAVIAYSKRTGPDAVVVVVNLDPHHTQEATVTLDLAELGLGGDENVPVRDELTGETYRWGRTNYVRLEPGRAPAHILHVRLPAGNASPSPQDSSQIGVSGTP</sequence>
<feature type="non-terminal residue" evidence="3">
    <location>
        <position position="1"/>
    </location>
</feature>
<dbReference type="RefSeq" id="WP_319217557.1">
    <property type="nucleotide sequence ID" value="NZ_JARAVY010000065.1"/>
</dbReference>
<dbReference type="Proteomes" id="UP001271723">
    <property type="component" value="Unassembled WGS sequence"/>
</dbReference>
<comment type="caution">
    <text evidence="3">The sequence shown here is derived from an EMBL/GenBank/DDBJ whole genome shotgun (WGS) entry which is preliminary data.</text>
</comment>
<evidence type="ECO:0000313" key="4">
    <source>
        <dbReference type="Proteomes" id="UP001271723"/>
    </source>
</evidence>
<dbReference type="InterPro" id="IPR017853">
    <property type="entry name" value="GH"/>
</dbReference>
<dbReference type="InterPro" id="IPR049171">
    <property type="entry name" value="GLGE_C"/>
</dbReference>
<name>A0ABU4LN35_9ACTN</name>
<reference evidence="3 4" key="1">
    <citation type="journal article" date="2023" name="Microb. Genom.">
        <title>Mesoterricola silvestris gen. nov., sp. nov., Mesoterricola sediminis sp. nov., Geothrix oryzae sp. nov., Geothrix edaphica sp. nov., Geothrix rubra sp. nov., and Geothrix limicola sp. nov., six novel members of Acidobacteriota isolated from soils.</title>
        <authorList>
            <person name="Weisberg A.J."/>
            <person name="Pearce E."/>
            <person name="Kramer C.G."/>
            <person name="Chang J.H."/>
            <person name="Clarke C.R."/>
        </authorList>
    </citation>
    <scope>NUCLEOTIDE SEQUENCE [LARGE SCALE GENOMIC DNA]</scope>
    <source>
        <strain evidence="3 4">NRRL_B-2795</strain>
    </source>
</reference>
<evidence type="ECO:0000259" key="2">
    <source>
        <dbReference type="Pfam" id="PF21702"/>
    </source>
</evidence>
<feature type="domain" description="Alpha-1,4-glucan:maltose-1-phosphate maltosyltransferase C-terminal" evidence="2">
    <location>
        <begin position="57"/>
        <end position="141"/>
    </location>
</feature>
<feature type="compositionally biased region" description="Polar residues" evidence="1">
    <location>
        <begin position="148"/>
        <end position="164"/>
    </location>
</feature>
<feature type="region of interest" description="Disordered" evidence="1">
    <location>
        <begin position="144"/>
        <end position="164"/>
    </location>
</feature>
<dbReference type="InterPro" id="IPR013780">
    <property type="entry name" value="Glyco_hydro_b"/>
</dbReference>
<proteinExistence type="predicted"/>
<organism evidence="3 4">
    <name type="scientific">Streptomyces griseiscabiei</name>
    <dbReference type="NCBI Taxonomy" id="2993540"/>
    <lineage>
        <taxon>Bacteria</taxon>
        <taxon>Bacillati</taxon>
        <taxon>Actinomycetota</taxon>
        <taxon>Actinomycetes</taxon>
        <taxon>Kitasatosporales</taxon>
        <taxon>Streptomycetaceae</taxon>
        <taxon>Streptomyces</taxon>
    </lineage>
</organism>
<gene>
    <name evidence="3" type="ORF">PV517_48060</name>
</gene>
<dbReference type="Gene3D" id="2.60.40.1180">
    <property type="entry name" value="Golgi alpha-mannosidase II"/>
    <property type="match status" value="1"/>
</dbReference>
<dbReference type="SUPFAM" id="SSF51445">
    <property type="entry name" value="(Trans)glycosidases"/>
    <property type="match status" value="1"/>
</dbReference>
<evidence type="ECO:0000313" key="3">
    <source>
        <dbReference type="EMBL" id="MDX2916403.1"/>
    </source>
</evidence>